<feature type="domain" description="ABC transporter" evidence="6">
    <location>
        <begin position="9"/>
        <end position="247"/>
    </location>
</feature>
<accession>A0A641AP74</accession>
<dbReference type="InterPro" id="IPR017871">
    <property type="entry name" value="ABC_transporter-like_CS"/>
</dbReference>
<evidence type="ECO:0000313" key="7">
    <source>
        <dbReference type="EMBL" id="KAA1379894.1"/>
    </source>
</evidence>
<evidence type="ECO:0000313" key="8">
    <source>
        <dbReference type="Proteomes" id="UP001515100"/>
    </source>
</evidence>
<dbReference type="InterPro" id="IPR003439">
    <property type="entry name" value="ABC_transporter-like_ATP-bd"/>
</dbReference>
<keyword evidence="2" id="KW-0677">Repeat</keyword>
<evidence type="ECO:0000256" key="2">
    <source>
        <dbReference type="ARBA" id="ARBA00022737"/>
    </source>
</evidence>
<sequence length="527" mass="55680">MTAHRANALELESVSKTFASQMALDSLDLAVAPGEIHALVGQNGSGKSTVVKLLAGYHAPDKGSQARVAGASFDLGSMSAAHDAGLRFVHQDLGLIEAFSVAENFCITGAQGRLSRLHRAQEERRTAQAMADFGYVIDPSALVASLSAAERTAVAIVRAIEGDTPPAVLVLDEPTASLPGPDVAILVDALRRLAASGTAVLFISHHLDEVLGVADTVTILRDGRRVATVASADVSHDELAETMLGRRLGAAITRADDVSDGAALESAPARLSVRNLRSGPILDFSVDVRAGEIVGITGLTGSGREELAGALFGQRPRGGRVEVDGAEIAAHRPRSAIRHGMAYLPAERKRDALLGVANLRENLTLAELRSVSTRGRRVVPRRERAEAATWVDELAVYPAQQDKQILEFSGGNQQKVILGRLLRMSPAVLVIDEPTQGVDIGAKVLIHDLVSAAVADGACAVVCSSDSEELVRLTQRVLVMRRGVVACELAGADLTSDRIEEELLRSGPPTETRTTRDSATKVVSHVK</sequence>
<gene>
    <name evidence="7" type="ORF">ESP62_001395</name>
</gene>
<keyword evidence="8" id="KW-1185">Reference proteome</keyword>
<evidence type="ECO:0000256" key="5">
    <source>
        <dbReference type="SAM" id="MobiDB-lite"/>
    </source>
</evidence>
<keyword evidence="1" id="KW-0813">Transport</keyword>
<dbReference type="InterPro" id="IPR027417">
    <property type="entry name" value="P-loop_NTPase"/>
</dbReference>
<feature type="region of interest" description="Disordered" evidence="5">
    <location>
        <begin position="506"/>
        <end position="527"/>
    </location>
</feature>
<dbReference type="CDD" id="cd03216">
    <property type="entry name" value="ABC_Carb_Monos_I"/>
    <property type="match status" value="1"/>
</dbReference>
<evidence type="ECO:0000256" key="4">
    <source>
        <dbReference type="ARBA" id="ARBA00022840"/>
    </source>
</evidence>
<comment type="caution">
    <text evidence="7">The sequence shown here is derived from an EMBL/GenBank/DDBJ whole genome shotgun (WGS) entry which is preliminary data.</text>
</comment>
<feature type="domain" description="ABC transporter" evidence="6">
    <location>
        <begin position="253"/>
        <end position="507"/>
    </location>
</feature>
<dbReference type="GO" id="GO:0016887">
    <property type="term" value="F:ATP hydrolysis activity"/>
    <property type="evidence" value="ECO:0007669"/>
    <property type="project" value="InterPro"/>
</dbReference>
<dbReference type="SUPFAM" id="SSF52540">
    <property type="entry name" value="P-loop containing nucleoside triphosphate hydrolases"/>
    <property type="match status" value="2"/>
</dbReference>
<dbReference type="PROSITE" id="PS50893">
    <property type="entry name" value="ABC_TRANSPORTER_2"/>
    <property type="match status" value="2"/>
</dbReference>
<dbReference type="EMBL" id="SDPP02000001">
    <property type="protein sequence ID" value="KAA1379894.1"/>
    <property type="molecule type" value="Genomic_DNA"/>
</dbReference>
<dbReference type="PANTHER" id="PTHR43790">
    <property type="entry name" value="CARBOHYDRATE TRANSPORT ATP-BINDING PROTEIN MG119-RELATED"/>
    <property type="match status" value="1"/>
</dbReference>
<dbReference type="AlphaFoldDB" id="A0A641AP74"/>
<protein>
    <submittedName>
        <fullName evidence="7">Sugar ABC transporter ATP-binding protein</fullName>
    </submittedName>
</protein>
<keyword evidence="3" id="KW-0547">Nucleotide-binding</keyword>
<organism evidence="7 8">
    <name type="scientific">Aeromicrobium fastidiosum</name>
    <dbReference type="NCBI Taxonomy" id="52699"/>
    <lineage>
        <taxon>Bacteria</taxon>
        <taxon>Bacillati</taxon>
        <taxon>Actinomycetota</taxon>
        <taxon>Actinomycetes</taxon>
        <taxon>Propionibacteriales</taxon>
        <taxon>Nocardioidaceae</taxon>
        <taxon>Aeromicrobium</taxon>
    </lineage>
</organism>
<keyword evidence="4 7" id="KW-0067">ATP-binding</keyword>
<dbReference type="InterPro" id="IPR050107">
    <property type="entry name" value="ABC_carbohydrate_import_ATPase"/>
</dbReference>
<dbReference type="InterPro" id="IPR003593">
    <property type="entry name" value="AAA+_ATPase"/>
</dbReference>
<dbReference type="Pfam" id="PF00005">
    <property type="entry name" value="ABC_tran"/>
    <property type="match status" value="2"/>
</dbReference>
<name>A0A641AP74_9ACTN</name>
<dbReference type="CDD" id="cd03215">
    <property type="entry name" value="ABC_Carb_Monos_II"/>
    <property type="match status" value="1"/>
</dbReference>
<dbReference type="Gene3D" id="3.40.50.300">
    <property type="entry name" value="P-loop containing nucleotide triphosphate hydrolases"/>
    <property type="match status" value="2"/>
</dbReference>
<evidence type="ECO:0000256" key="1">
    <source>
        <dbReference type="ARBA" id="ARBA00022448"/>
    </source>
</evidence>
<reference evidence="7" key="1">
    <citation type="submission" date="2019-09" db="EMBL/GenBank/DDBJ databases">
        <authorList>
            <person name="Li J."/>
        </authorList>
    </citation>
    <scope>NUCLEOTIDE SEQUENCE [LARGE SCALE GENOMIC DNA]</scope>
    <source>
        <strain evidence="7">NRBC 14897</strain>
    </source>
</reference>
<dbReference type="GO" id="GO:0005524">
    <property type="term" value="F:ATP binding"/>
    <property type="evidence" value="ECO:0007669"/>
    <property type="project" value="UniProtKB-KW"/>
</dbReference>
<dbReference type="RefSeq" id="WP_129179842.1">
    <property type="nucleotide sequence ID" value="NZ_JAGIOG010000001.1"/>
</dbReference>
<dbReference type="PROSITE" id="PS00211">
    <property type="entry name" value="ABC_TRANSPORTER_1"/>
    <property type="match status" value="1"/>
</dbReference>
<dbReference type="PANTHER" id="PTHR43790:SF9">
    <property type="entry name" value="GALACTOFURANOSE TRANSPORTER ATP-BINDING PROTEIN YTFR"/>
    <property type="match status" value="1"/>
</dbReference>
<evidence type="ECO:0000256" key="3">
    <source>
        <dbReference type="ARBA" id="ARBA00022741"/>
    </source>
</evidence>
<dbReference type="Proteomes" id="UP001515100">
    <property type="component" value="Unassembled WGS sequence"/>
</dbReference>
<proteinExistence type="predicted"/>
<dbReference type="SMART" id="SM00382">
    <property type="entry name" value="AAA"/>
    <property type="match status" value="2"/>
</dbReference>
<evidence type="ECO:0000259" key="6">
    <source>
        <dbReference type="PROSITE" id="PS50893"/>
    </source>
</evidence>
<dbReference type="OrthoDB" id="3812274at2"/>